<evidence type="ECO:0000313" key="1">
    <source>
        <dbReference type="EMBL" id="KAL2495744.1"/>
    </source>
</evidence>
<sequence>MNYQLPLNQGKIDGIDVFVGIIISNEGRLELQDKSLASILQVRYESKEFIGDGLLENVVEAHDMRDIYEHCIGLVGPHHFHLRLIVSLVQPRSLIAPSLSLQELHEDILNLHLFLVYKHHTSPMYEEIGIVDPS</sequence>
<dbReference type="AlphaFoldDB" id="A0ABD1S8M6"/>
<evidence type="ECO:0000313" key="2">
    <source>
        <dbReference type="Proteomes" id="UP001604277"/>
    </source>
</evidence>
<comment type="caution">
    <text evidence="1">The sequence shown here is derived from an EMBL/GenBank/DDBJ whole genome shotgun (WGS) entry which is preliminary data.</text>
</comment>
<accession>A0ABD1S8M6</accession>
<gene>
    <name evidence="1" type="ORF">Fot_39501</name>
</gene>
<keyword evidence="2" id="KW-1185">Reference proteome</keyword>
<dbReference type="EMBL" id="JBFOLJ010000011">
    <property type="protein sequence ID" value="KAL2495744.1"/>
    <property type="molecule type" value="Genomic_DNA"/>
</dbReference>
<dbReference type="Proteomes" id="UP001604277">
    <property type="component" value="Unassembled WGS sequence"/>
</dbReference>
<reference evidence="2" key="1">
    <citation type="submission" date="2024-07" db="EMBL/GenBank/DDBJ databases">
        <title>Two chromosome-level genome assemblies of Korean endemic species Abeliophyllum distichum and Forsythia ovata (Oleaceae).</title>
        <authorList>
            <person name="Jang H."/>
        </authorList>
    </citation>
    <scope>NUCLEOTIDE SEQUENCE [LARGE SCALE GENOMIC DNA]</scope>
</reference>
<organism evidence="1 2">
    <name type="scientific">Forsythia ovata</name>
    <dbReference type="NCBI Taxonomy" id="205694"/>
    <lineage>
        <taxon>Eukaryota</taxon>
        <taxon>Viridiplantae</taxon>
        <taxon>Streptophyta</taxon>
        <taxon>Embryophyta</taxon>
        <taxon>Tracheophyta</taxon>
        <taxon>Spermatophyta</taxon>
        <taxon>Magnoliopsida</taxon>
        <taxon>eudicotyledons</taxon>
        <taxon>Gunneridae</taxon>
        <taxon>Pentapetalae</taxon>
        <taxon>asterids</taxon>
        <taxon>lamiids</taxon>
        <taxon>Lamiales</taxon>
        <taxon>Oleaceae</taxon>
        <taxon>Forsythieae</taxon>
        <taxon>Forsythia</taxon>
    </lineage>
</organism>
<protein>
    <submittedName>
        <fullName evidence="1">Uncharacterized protein</fullName>
    </submittedName>
</protein>
<name>A0ABD1S8M6_9LAMI</name>
<proteinExistence type="predicted"/>